<dbReference type="OrthoDB" id="10058133at2759"/>
<reference evidence="5 6" key="1">
    <citation type="submission" date="2020-08" db="EMBL/GenBank/DDBJ databases">
        <title>Aphidius gifuensis genome sequencing and assembly.</title>
        <authorList>
            <person name="Du Z."/>
        </authorList>
    </citation>
    <scope>NUCLEOTIDE SEQUENCE [LARGE SCALE GENOMIC DNA]</scope>
    <source>
        <strain evidence="5">YNYX2018</strain>
        <tissue evidence="5">Adults</tissue>
    </source>
</reference>
<feature type="coiled-coil region" evidence="3">
    <location>
        <begin position="632"/>
        <end position="663"/>
    </location>
</feature>
<evidence type="ECO:0000313" key="5">
    <source>
        <dbReference type="EMBL" id="KAF7997345.1"/>
    </source>
</evidence>
<feature type="compositionally biased region" description="Basic and acidic residues" evidence="4">
    <location>
        <begin position="21"/>
        <end position="33"/>
    </location>
</feature>
<feature type="compositionally biased region" description="Low complexity" evidence="4">
    <location>
        <begin position="332"/>
        <end position="348"/>
    </location>
</feature>
<feature type="compositionally biased region" description="Basic and acidic residues" evidence="4">
    <location>
        <begin position="377"/>
        <end position="397"/>
    </location>
</feature>
<evidence type="ECO:0000256" key="3">
    <source>
        <dbReference type="SAM" id="Coils"/>
    </source>
</evidence>
<evidence type="ECO:0000313" key="6">
    <source>
        <dbReference type="Proteomes" id="UP000639338"/>
    </source>
</evidence>
<name>A0A834Y3F1_APHGI</name>
<feature type="region of interest" description="Disordered" evidence="4">
    <location>
        <begin position="356"/>
        <end position="398"/>
    </location>
</feature>
<feature type="compositionally biased region" description="Polar residues" evidence="4">
    <location>
        <begin position="899"/>
        <end position="908"/>
    </location>
</feature>
<dbReference type="Proteomes" id="UP000639338">
    <property type="component" value="Unassembled WGS sequence"/>
</dbReference>
<feature type="region of interest" description="Disordered" evidence="4">
    <location>
        <begin position="21"/>
        <end position="165"/>
    </location>
</feature>
<dbReference type="Pfam" id="PF15266">
    <property type="entry name" value="DUF4594"/>
    <property type="match status" value="1"/>
</dbReference>
<comment type="caution">
    <text evidence="5">The sequence shown here is derived from an EMBL/GenBank/DDBJ whole genome shotgun (WGS) entry which is preliminary data.</text>
</comment>
<sequence>MATDALEEKILKIRQQNEEIRRRHEEVEADKKNAAQLNALVQMSPSTDWPERKEPPEFSSTSAVKSQSKPRIREQNTESNNQYRPGGGVGGAGGAVSASNGTNKKIYSYPQGEGPPPDPKYNFLADSEREEQRHTDNNKNDNSKNRGKNNKIINKSNFRKKNNDKKDIHGRDYYEHCDNTLDESHPDYDAWRIERKKIDEARINRQITAEGNWRREWDNDKMYMIDDISKKENNRFNFGFDNGKQHEHNDADRFYSRGQYSKNYNHTNVNSTHRDFDYDKKVSFTDDKNNKPIVNHTDKTLKNSVTSVKMSAANVAGTGRVGPRQRTRMMYSSQSGGEYSASSGSSSSTFEISTFNRQTSLDDKPNNTTKSPHTQRKRETDKSLFSSRKDDKYDLKLQKSSYGGKKDFKSFQKPMHTMRQGNNNQNYTVKSPTSHRNNTSKFTDKKNDIKSVINTDDDNEIKEQVEIPDNNEEDEAFYNDSKEYSNDFEINYFDSNVHDDSGYVDTTCDNSVDVKMMEQLVDRQDLLNIEHEPVEENLLIAENERVIDLKNDCFVDEKAGEQINNDNLNNGSSTSDECVPNKNEIIEKDVSKVTENEDIQVENETNINVLITEKVEDVVEVKNEKEESLIVEKTLIEEEQQLESKLEIQNENVKDVKNEIEESLIVEKIIIDEEQPELKLEIQNENKTNVLTSENVVEDVKNKIEESVVEKAIVEEEQQLELKLEIQKENVNDVKNEKKELFVDEKTLVKEEQQPELKLEIQNENNTDVLMTENFEDIAAIKNKKEESIVEKIIIDEKQQPDTKLFIPEGESQDTVKVQVSPNDSSITEIIDQHLITQCVTKDESILPVEEEVNNQENLSKQKDYLEDNKSIIDNKLPESSFEELNNVEKFDVPIVTDKNQSTSTDATNNNHVKNNVEKVVDSSNNE</sequence>
<evidence type="ECO:0000256" key="1">
    <source>
        <dbReference type="ARBA" id="ARBA00022553"/>
    </source>
</evidence>
<evidence type="ECO:0000256" key="2">
    <source>
        <dbReference type="ARBA" id="ARBA00023054"/>
    </source>
</evidence>
<dbReference type="AlphaFoldDB" id="A0A834Y3F1"/>
<feature type="compositionally biased region" description="Polar residues" evidence="4">
    <location>
        <begin position="35"/>
        <end position="47"/>
    </location>
</feature>
<evidence type="ECO:0000256" key="4">
    <source>
        <dbReference type="SAM" id="MobiDB-lite"/>
    </source>
</evidence>
<feature type="region of interest" description="Disordered" evidence="4">
    <location>
        <begin position="899"/>
        <end position="927"/>
    </location>
</feature>
<accession>A0A834Y3F1</accession>
<feature type="compositionally biased region" description="Gly residues" evidence="4">
    <location>
        <begin position="85"/>
        <end position="94"/>
    </location>
</feature>
<dbReference type="InterPro" id="IPR029336">
    <property type="entry name" value="DUF4594"/>
</dbReference>
<feature type="compositionally biased region" description="Polar residues" evidence="4">
    <location>
        <begin position="419"/>
        <end position="441"/>
    </location>
</feature>
<dbReference type="EMBL" id="JACMRX010000001">
    <property type="protein sequence ID" value="KAF7997345.1"/>
    <property type="molecule type" value="Genomic_DNA"/>
</dbReference>
<feature type="region of interest" description="Disordered" evidence="4">
    <location>
        <begin position="416"/>
        <end position="451"/>
    </location>
</feature>
<feature type="region of interest" description="Disordered" evidence="4">
    <location>
        <begin position="331"/>
        <end position="350"/>
    </location>
</feature>
<protein>
    <submittedName>
        <fullName evidence="5">Uncharacterized protein</fullName>
    </submittedName>
</protein>
<proteinExistence type="predicted"/>
<feature type="coiled-coil region" evidence="3">
    <location>
        <begin position="697"/>
        <end position="744"/>
    </location>
</feature>
<keyword evidence="1" id="KW-0597">Phosphoprotein</keyword>
<organism evidence="5 6">
    <name type="scientific">Aphidius gifuensis</name>
    <name type="common">Parasitoid wasp</name>
    <dbReference type="NCBI Taxonomy" id="684658"/>
    <lineage>
        <taxon>Eukaryota</taxon>
        <taxon>Metazoa</taxon>
        <taxon>Ecdysozoa</taxon>
        <taxon>Arthropoda</taxon>
        <taxon>Hexapoda</taxon>
        <taxon>Insecta</taxon>
        <taxon>Pterygota</taxon>
        <taxon>Neoptera</taxon>
        <taxon>Endopterygota</taxon>
        <taxon>Hymenoptera</taxon>
        <taxon>Apocrita</taxon>
        <taxon>Ichneumonoidea</taxon>
        <taxon>Braconidae</taxon>
        <taxon>Aphidiinae</taxon>
        <taxon>Aphidius</taxon>
    </lineage>
</organism>
<feature type="compositionally biased region" description="Basic and acidic residues" evidence="4">
    <location>
        <begin position="126"/>
        <end position="144"/>
    </location>
</feature>
<feature type="compositionally biased region" description="Polar residues" evidence="4">
    <location>
        <begin position="58"/>
        <end position="69"/>
    </location>
</feature>
<gene>
    <name evidence="5" type="ORF">HCN44_005622</name>
</gene>
<keyword evidence="6" id="KW-1185">Reference proteome</keyword>
<keyword evidence="2 3" id="KW-0175">Coiled coil</keyword>